<evidence type="ECO:0000256" key="1">
    <source>
        <dbReference type="ARBA" id="ARBA00023004"/>
    </source>
</evidence>
<dbReference type="SUPFAM" id="SSF50037">
    <property type="entry name" value="C-terminal domain of transcriptional repressors"/>
    <property type="match status" value="1"/>
</dbReference>
<proteinExistence type="predicted"/>
<protein>
    <recommendedName>
        <fullName evidence="2">Ferrous iron transporter FeoA-like domain-containing protein</fullName>
    </recommendedName>
</protein>
<dbReference type="AlphaFoldDB" id="A0A644T1C7"/>
<dbReference type="InterPro" id="IPR008988">
    <property type="entry name" value="Transcriptional_repressor_C"/>
</dbReference>
<evidence type="ECO:0000313" key="3">
    <source>
        <dbReference type="EMBL" id="MPL60666.1"/>
    </source>
</evidence>
<accession>A0A644T1C7</accession>
<organism evidence="3">
    <name type="scientific">bioreactor metagenome</name>
    <dbReference type="NCBI Taxonomy" id="1076179"/>
    <lineage>
        <taxon>unclassified sequences</taxon>
        <taxon>metagenomes</taxon>
        <taxon>ecological metagenomes</taxon>
    </lineage>
</organism>
<feature type="domain" description="Ferrous iron transporter FeoA-like" evidence="2">
    <location>
        <begin position="15"/>
        <end position="85"/>
    </location>
</feature>
<keyword evidence="1" id="KW-0408">Iron</keyword>
<comment type="caution">
    <text evidence="3">The sequence shown here is derived from an EMBL/GenBank/DDBJ whole genome shotgun (WGS) entry which is preliminary data.</text>
</comment>
<sequence>MEYGAIRGDILSDKLLVTALRPGDKAKVFALNVLNKQHLHKLAVFGILPGTEVEVLQVKPVYVLRIGHTDLALDQEIAQSITFIR</sequence>
<dbReference type="Pfam" id="PF04023">
    <property type="entry name" value="FeoA"/>
    <property type="match status" value="1"/>
</dbReference>
<dbReference type="SMART" id="SM00899">
    <property type="entry name" value="FeoA"/>
    <property type="match status" value="1"/>
</dbReference>
<evidence type="ECO:0000259" key="2">
    <source>
        <dbReference type="SMART" id="SM00899"/>
    </source>
</evidence>
<reference evidence="3" key="1">
    <citation type="submission" date="2019-08" db="EMBL/GenBank/DDBJ databases">
        <authorList>
            <person name="Kucharzyk K."/>
            <person name="Murdoch R.W."/>
            <person name="Higgins S."/>
            <person name="Loffler F."/>
        </authorList>
    </citation>
    <scope>NUCLEOTIDE SEQUENCE</scope>
</reference>
<dbReference type="Gene3D" id="2.30.30.90">
    <property type="match status" value="1"/>
</dbReference>
<name>A0A644T1C7_9ZZZZ</name>
<dbReference type="InterPro" id="IPR038157">
    <property type="entry name" value="FeoA_core_dom"/>
</dbReference>
<dbReference type="InterPro" id="IPR007167">
    <property type="entry name" value="Fe-transptr_FeoA-like"/>
</dbReference>
<gene>
    <name evidence="3" type="ORF">SDC9_06227</name>
</gene>
<dbReference type="EMBL" id="VSSQ01000012">
    <property type="protein sequence ID" value="MPL60666.1"/>
    <property type="molecule type" value="Genomic_DNA"/>
</dbReference>
<dbReference type="GO" id="GO:0046914">
    <property type="term" value="F:transition metal ion binding"/>
    <property type="evidence" value="ECO:0007669"/>
    <property type="project" value="InterPro"/>
</dbReference>